<dbReference type="SUPFAM" id="SSF56672">
    <property type="entry name" value="DNA/RNA polymerases"/>
    <property type="match status" value="1"/>
</dbReference>
<dbReference type="PANTHER" id="PTHR37984:SF5">
    <property type="entry name" value="PROTEIN NYNRIN-LIKE"/>
    <property type="match status" value="1"/>
</dbReference>
<dbReference type="InterPro" id="IPR043502">
    <property type="entry name" value="DNA/RNA_pol_sf"/>
</dbReference>
<accession>A0A8J5YFA6</accession>
<dbReference type="GO" id="GO:0015074">
    <property type="term" value="P:DNA integration"/>
    <property type="evidence" value="ECO:0007669"/>
    <property type="project" value="UniProtKB-KW"/>
</dbReference>
<dbReference type="Pfam" id="PF24626">
    <property type="entry name" value="SH3_Tf2-1"/>
    <property type="match status" value="1"/>
</dbReference>
<dbReference type="Gene3D" id="1.10.340.70">
    <property type="match status" value="1"/>
</dbReference>
<sequence length="391" mass="45137">MLGLVKVIFDFEKSDFLGHIISGEDIRVDPIKILAIVDWKPPMNVSKKDVKFEWLERYQQSFEKLKALLTKAPILVQPEPGKEFVIYSDASLKGLGCVLMQEGKVISYASRQLKPHEKNYPTHDLELAAIVVCLSKDNELIRKILREAHSGYLSVHPGSLKMYNDLKKFCWWPVMKRDIFEFVSRCLICQQVKADHQVPSGLLQPVIVPEWKCDRTTINFVTRLPLTPKKKDAIWVVVDRLMKSAHFIPVRTDYSLDKLADLYIGEIVRLHGVPILIISDRNLRFTSRFWKKFDKVFLKVSPWKKVLRFGQKGKLSPRFIGPYNSTERVGPVAYLLALPSKLKRIHNVFHVSMLRQYRSDPSPVISPTEVEIQSDMTYGEEPVKILARKVK</sequence>
<dbReference type="OrthoDB" id="2013610at2759"/>
<feature type="domain" description="Reverse transcriptase/retrotransposon-derived protein RNase H-like" evidence="2">
    <location>
        <begin position="54"/>
        <end position="138"/>
    </location>
</feature>
<dbReference type="GO" id="GO:0006310">
    <property type="term" value="P:DNA recombination"/>
    <property type="evidence" value="ECO:0007669"/>
    <property type="project" value="UniProtKB-KW"/>
</dbReference>
<reference evidence="4 5" key="1">
    <citation type="journal article" date="2021" name="bioRxiv">
        <title>The Gossypium anomalum genome as a resource for cotton improvement and evolutionary analysis of hybrid incompatibility.</title>
        <authorList>
            <person name="Grover C.E."/>
            <person name="Yuan D."/>
            <person name="Arick M.A."/>
            <person name="Miller E.R."/>
            <person name="Hu G."/>
            <person name="Peterson D.G."/>
            <person name="Wendel J.F."/>
            <person name="Udall J.A."/>
        </authorList>
    </citation>
    <scope>NUCLEOTIDE SEQUENCE [LARGE SCALE GENOMIC DNA]</scope>
    <source>
        <strain evidence="4">JFW-Udall</strain>
        <tissue evidence="4">Leaf</tissue>
    </source>
</reference>
<dbReference type="GO" id="GO:0003677">
    <property type="term" value="F:DNA binding"/>
    <property type="evidence" value="ECO:0007669"/>
    <property type="project" value="UniProtKB-KW"/>
</dbReference>
<dbReference type="InterPro" id="IPR041577">
    <property type="entry name" value="RT_RNaseH_2"/>
</dbReference>
<dbReference type="Pfam" id="PF17919">
    <property type="entry name" value="RT_RNaseH_2"/>
    <property type="match status" value="1"/>
</dbReference>
<dbReference type="GO" id="GO:0006508">
    <property type="term" value="P:proteolysis"/>
    <property type="evidence" value="ECO:0007669"/>
    <property type="project" value="UniProtKB-KW"/>
</dbReference>
<keyword evidence="5" id="KW-1185">Reference proteome</keyword>
<evidence type="ECO:0000313" key="4">
    <source>
        <dbReference type="EMBL" id="KAG8489161.1"/>
    </source>
</evidence>
<evidence type="ECO:0000256" key="1">
    <source>
        <dbReference type="ARBA" id="ARBA00023268"/>
    </source>
</evidence>
<dbReference type="GO" id="GO:0003887">
    <property type="term" value="F:DNA-directed DNA polymerase activity"/>
    <property type="evidence" value="ECO:0007669"/>
    <property type="project" value="UniProtKB-KW"/>
</dbReference>
<dbReference type="AlphaFoldDB" id="A0A8J5YFA6"/>
<dbReference type="Gene3D" id="3.30.420.10">
    <property type="entry name" value="Ribonuclease H-like superfamily/Ribonuclease H"/>
    <property type="match status" value="1"/>
</dbReference>
<dbReference type="GO" id="GO:0046872">
    <property type="term" value="F:metal ion binding"/>
    <property type="evidence" value="ECO:0007669"/>
    <property type="project" value="UniProtKB-KW"/>
</dbReference>
<organism evidence="4 5">
    <name type="scientific">Gossypium anomalum</name>
    <dbReference type="NCBI Taxonomy" id="47600"/>
    <lineage>
        <taxon>Eukaryota</taxon>
        <taxon>Viridiplantae</taxon>
        <taxon>Streptophyta</taxon>
        <taxon>Embryophyta</taxon>
        <taxon>Tracheophyta</taxon>
        <taxon>Spermatophyta</taxon>
        <taxon>Magnoliopsida</taxon>
        <taxon>eudicotyledons</taxon>
        <taxon>Gunneridae</taxon>
        <taxon>Pentapetalae</taxon>
        <taxon>rosids</taxon>
        <taxon>malvids</taxon>
        <taxon>Malvales</taxon>
        <taxon>Malvaceae</taxon>
        <taxon>Malvoideae</taxon>
        <taxon>Gossypium</taxon>
    </lineage>
</organism>
<dbReference type="InterPro" id="IPR050951">
    <property type="entry name" value="Retrovirus_Pol_polyprotein"/>
</dbReference>
<dbReference type="SUPFAM" id="SSF53098">
    <property type="entry name" value="Ribonuclease H-like"/>
    <property type="match status" value="1"/>
</dbReference>
<dbReference type="InterPro" id="IPR012337">
    <property type="entry name" value="RNaseH-like_sf"/>
</dbReference>
<dbReference type="InterPro" id="IPR056924">
    <property type="entry name" value="SH3_Tf2-1"/>
</dbReference>
<keyword evidence="1" id="KW-0511">Multifunctional enzyme</keyword>
<dbReference type="Proteomes" id="UP000701853">
    <property type="component" value="Chromosome 7"/>
</dbReference>
<protein>
    <recommendedName>
        <fullName evidence="6">Integrase catalytic domain-containing protein</fullName>
    </recommendedName>
</protein>
<feature type="domain" description="Tf2-1-like SH3-like" evidence="3">
    <location>
        <begin position="294"/>
        <end position="358"/>
    </location>
</feature>
<proteinExistence type="predicted"/>
<dbReference type="InterPro" id="IPR036397">
    <property type="entry name" value="RNaseH_sf"/>
</dbReference>
<dbReference type="EMBL" id="JAHUZN010000007">
    <property type="protein sequence ID" value="KAG8489161.1"/>
    <property type="molecule type" value="Genomic_DNA"/>
</dbReference>
<comment type="caution">
    <text evidence="4">The sequence shown here is derived from an EMBL/GenBank/DDBJ whole genome shotgun (WGS) entry which is preliminary data.</text>
</comment>
<evidence type="ECO:0000259" key="2">
    <source>
        <dbReference type="Pfam" id="PF17919"/>
    </source>
</evidence>
<evidence type="ECO:0000259" key="3">
    <source>
        <dbReference type="Pfam" id="PF24626"/>
    </source>
</evidence>
<dbReference type="GO" id="GO:0004190">
    <property type="term" value="F:aspartic-type endopeptidase activity"/>
    <property type="evidence" value="ECO:0007669"/>
    <property type="project" value="UniProtKB-KW"/>
</dbReference>
<name>A0A8J5YFA6_9ROSI</name>
<evidence type="ECO:0000313" key="5">
    <source>
        <dbReference type="Proteomes" id="UP000701853"/>
    </source>
</evidence>
<gene>
    <name evidence="4" type="ORF">CXB51_017140</name>
</gene>
<dbReference type="GO" id="GO:0003964">
    <property type="term" value="F:RNA-directed DNA polymerase activity"/>
    <property type="evidence" value="ECO:0007669"/>
    <property type="project" value="UniProtKB-KW"/>
</dbReference>
<dbReference type="PANTHER" id="PTHR37984">
    <property type="entry name" value="PROTEIN CBG26694"/>
    <property type="match status" value="1"/>
</dbReference>
<evidence type="ECO:0008006" key="6">
    <source>
        <dbReference type="Google" id="ProtNLM"/>
    </source>
</evidence>